<name>A0AA85GB44_9TREM</name>
<keyword evidence="1" id="KW-0472">Membrane</keyword>
<keyword evidence="1" id="KW-1133">Transmembrane helix</keyword>
<dbReference type="WBParaSite" id="SRDH1_84030.1">
    <property type="protein sequence ID" value="SRDH1_84030.1"/>
    <property type="gene ID" value="SRDH1_84030"/>
</dbReference>
<proteinExistence type="predicted"/>
<organism evidence="2 3">
    <name type="scientific">Schistosoma rodhaini</name>
    <dbReference type="NCBI Taxonomy" id="6188"/>
    <lineage>
        <taxon>Eukaryota</taxon>
        <taxon>Metazoa</taxon>
        <taxon>Spiralia</taxon>
        <taxon>Lophotrochozoa</taxon>
        <taxon>Platyhelminthes</taxon>
        <taxon>Trematoda</taxon>
        <taxon>Digenea</taxon>
        <taxon>Strigeidida</taxon>
        <taxon>Schistosomatoidea</taxon>
        <taxon>Schistosomatidae</taxon>
        <taxon>Schistosoma</taxon>
    </lineage>
</organism>
<accession>A0AA85GB44</accession>
<keyword evidence="1" id="KW-0812">Transmembrane</keyword>
<keyword evidence="2" id="KW-1185">Reference proteome</keyword>
<protein>
    <submittedName>
        <fullName evidence="3">Uncharacterized protein</fullName>
    </submittedName>
</protein>
<evidence type="ECO:0000256" key="1">
    <source>
        <dbReference type="SAM" id="Phobius"/>
    </source>
</evidence>
<reference evidence="3" key="2">
    <citation type="submission" date="2023-11" db="UniProtKB">
        <authorList>
            <consortium name="WormBaseParasite"/>
        </authorList>
    </citation>
    <scope>IDENTIFICATION</scope>
</reference>
<evidence type="ECO:0000313" key="3">
    <source>
        <dbReference type="WBParaSite" id="SRDH1_84030.1"/>
    </source>
</evidence>
<feature type="transmembrane region" description="Helical" evidence="1">
    <location>
        <begin position="36"/>
        <end position="56"/>
    </location>
</feature>
<evidence type="ECO:0000313" key="2">
    <source>
        <dbReference type="Proteomes" id="UP000050792"/>
    </source>
</evidence>
<sequence length="89" mass="9518">MFFRILLNRTLSMFAVTSMFDFSASAGTLSGATAFPLLICLMTILISSIFGGMTSIRRFVCVASMSGGLNGADLFKSSSKCSTHLFLSL</sequence>
<dbReference type="AlphaFoldDB" id="A0AA85GB44"/>
<dbReference type="Proteomes" id="UP000050792">
    <property type="component" value="Unassembled WGS sequence"/>
</dbReference>
<reference evidence="2" key="1">
    <citation type="submission" date="2022-06" db="EMBL/GenBank/DDBJ databases">
        <authorList>
            <person name="Berger JAMES D."/>
            <person name="Berger JAMES D."/>
        </authorList>
    </citation>
    <scope>NUCLEOTIDE SEQUENCE [LARGE SCALE GENOMIC DNA]</scope>
</reference>